<gene>
    <name evidence="2" type="ORF">J2S55_003225</name>
</gene>
<dbReference type="Proteomes" id="UP001230426">
    <property type="component" value="Unassembled WGS sequence"/>
</dbReference>
<accession>A0ABT9R576</accession>
<dbReference type="RefSeq" id="WP_306861293.1">
    <property type="nucleotide sequence ID" value="NZ_JAUSRB010000002.1"/>
</dbReference>
<evidence type="ECO:0000313" key="3">
    <source>
        <dbReference type="Proteomes" id="UP001230426"/>
    </source>
</evidence>
<evidence type="ECO:0000313" key="2">
    <source>
        <dbReference type="EMBL" id="MDP9863959.1"/>
    </source>
</evidence>
<feature type="region of interest" description="Disordered" evidence="1">
    <location>
        <begin position="581"/>
        <end position="600"/>
    </location>
</feature>
<reference evidence="2 3" key="1">
    <citation type="submission" date="2023-07" db="EMBL/GenBank/DDBJ databases">
        <title>Sequencing the genomes of 1000 actinobacteria strains.</title>
        <authorList>
            <person name="Klenk H.-P."/>
        </authorList>
    </citation>
    <scope>NUCLEOTIDE SEQUENCE [LARGE SCALE GENOMIC DNA]</scope>
    <source>
        <strain evidence="2 3">DSM 44109</strain>
    </source>
</reference>
<proteinExistence type="predicted"/>
<sequence>MSTRPRAGRAVLGPGQGATWVGEHGAHLMDYAAYHLAPDRALAAVTSALAACQAQPAPRDITARGWLLAVLRRDCRAAPGYREQYVPEAGPGMPDARLIERVWTIVDPLGTETLRLMYRHELAPLDLSHMLAMPVEEVGRLATRTQDLIETLVSGLDAIQHGRGTCPELPPLIEALFPGGLGEPADPDGFDGPDGFDESDGSDGRRTLSTAEFEEARTDLLSHMIKCSACTRPINIRYTVPQMISHPRIPPLTAEVRRRLLDSLPPPTQPPEPKSAPTPAEAADPGARTPPQEETRPGRAVRPGRTARPDRSTLPYLPVRPDRSTPRRPASPPRPDRPDRADRPDRPDRTDRTDRPERADHPDRSDRTDRGDRTDRMDRADRTDPGDRADRMNRTDRTAPADRTDPGDRAGRASRVDRVERADRSDRSTLPYLPVLPERPTFPSLPTLPAGTARPRSALSPPPAPSSQDTPLYDALLSQTRVRENDMTATNPAIPAITGQPSAGRSGDRRAPAVRAYARATGEPEGVRFGPGVRFVEALAWAGERVRSTTIKIVIIVVAGAAGTLTGMNLLGPAIGTERPAGSLQSSAVQDTTAGTAPAPRSGLAARLRIPPVVTLDEFGQGSLVLTISGAALDWRITAPGLAVSPSNGTLEQGRTSVITLRAHRIRQWCGVPSSVTAPLTVHGPDDSITTTVRWLTC</sequence>
<feature type="region of interest" description="Disordered" evidence="1">
    <location>
        <begin position="178"/>
        <end position="207"/>
    </location>
</feature>
<feature type="compositionally biased region" description="Polar residues" evidence="1">
    <location>
        <begin position="583"/>
        <end position="595"/>
    </location>
</feature>
<organism evidence="2 3">
    <name type="scientific">Streptosporangium brasiliense</name>
    <dbReference type="NCBI Taxonomy" id="47480"/>
    <lineage>
        <taxon>Bacteria</taxon>
        <taxon>Bacillati</taxon>
        <taxon>Actinomycetota</taxon>
        <taxon>Actinomycetes</taxon>
        <taxon>Streptosporangiales</taxon>
        <taxon>Streptosporangiaceae</taxon>
        <taxon>Streptosporangium</taxon>
    </lineage>
</organism>
<protein>
    <submittedName>
        <fullName evidence="2">Uncharacterized protein</fullName>
    </submittedName>
</protein>
<feature type="compositionally biased region" description="Acidic residues" evidence="1">
    <location>
        <begin position="185"/>
        <end position="201"/>
    </location>
</feature>
<feature type="compositionally biased region" description="Basic and acidic residues" evidence="1">
    <location>
        <begin position="334"/>
        <end position="427"/>
    </location>
</feature>
<dbReference type="EMBL" id="JAUSRB010000002">
    <property type="protein sequence ID" value="MDP9863959.1"/>
    <property type="molecule type" value="Genomic_DNA"/>
</dbReference>
<name>A0ABT9R576_9ACTN</name>
<comment type="caution">
    <text evidence="2">The sequence shown here is derived from an EMBL/GenBank/DDBJ whole genome shotgun (WGS) entry which is preliminary data.</text>
</comment>
<feature type="region of interest" description="Disordered" evidence="1">
    <location>
        <begin position="262"/>
        <end position="471"/>
    </location>
</feature>
<evidence type="ECO:0000256" key="1">
    <source>
        <dbReference type="SAM" id="MobiDB-lite"/>
    </source>
</evidence>
<feature type="compositionally biased region" description="Pro residues" evidence="1">
    <location>
        <begin position="264"/>
        <end position="276"/>
    </location>
</feature>
<keyword evidence="3" id="KW-1185">Reference proteome</keyword>